<comment type="caution">
    <text evidence="3">The sequence shown here is derived from an EMBL/GenBank/DDBJ whole genome shotgun (WGS) entry which is preliminary data.</text>
</comment>
<dbReference type="Gene3D" id="4.10.280.10">
    <property type="entry name" value="Helix-loop-helix DNA-binding domain"/>
    <property type="match status" value="1"/>
</dbReference>
<dbReference type="SUPFAM" id="SSF47459">
    <property type="entry name" value="HLH, helix-loop-helix DNA-binding domain"/>
    <property type="match status" value="1"/>
</dbReference>
<evidence type="ECO:0000313" key="3">
    <source>
        <dbReference type="EMBL" id="KAG0687035.1"/>
    </source>
</evidence>
<dbReference type="AlphaFoldDB" id="A0A9P7BEF0"/>
<dbReference type="InterPro" id="IPR052099">
    <property type="entry name" value="Regulatory_TF_Diverse"/>
</dbReference>
<dbReference type="Pfam" id="PF00010">
    <property type="entry name" value="HLH"/>
    <property type="match status" value="1"/>
</dbReference>
<proteinExistence type="predicted"/>
<dbReference type="CDD" id="cd11395">
    <property type="entry name" value="bHLHzip_SREBP_like"/>
    <property type="match status" value="1"/>
</dbReference>
<evidence type="ECO:0000256" key="1">
    <source>
        <dbReference type="SAM" id="MobiDB-lite"/>
    </source>
</evidence>
<accession>A0A9P7BEF0</accession>
<reference evidence="3" key="1">
    <citation type="submission" date="2020-11" db="EMBL/GenBank/DDBJ databases">
        <title>Kefir isolates.</title>
        <authorList>
            <person name="Marcisauskas S."/>
            <person name="Kim Y."/>
            <person name="Blasche S."/>
        </authorList>
    </citation>
    <scope>NUCLEOTIDE SEQUENCE</scope>
    <source>
        <strain evidence="3">Olga-1</strain>
    </source>
</reference>
<dbReference type="InterPro" id="IPR036638">
    <property type="entry name" value="HLH_DNA-bd_sf"/>
</dbReference>
<feature type="compositionally biased region" description="Low complexity" evidence="1">
    <location>
        <begin position="123"/>
        <end position="135"/>
    </location>
</feature>
<gene>
    <name evidence="3" type="ORF">C6P40_002973</name>
</gene>
<dbReference type="GO" id="GO:0046983">
    <property type="term" value="F:protein dimerization activity"/>
    <property type="evidence" value="ECO:0007669"/>
    <property type="project" value="InterPro"/>
</dbReference>
<evidence type="ECO:0000313" key="4">
    <source>
        <dbReference type="Proteomes" id="UP000697127"/>
    </source>
</evidence>
<dbReference type="EMBL" id="PUHW01000327">
    <property type="protein sequence ID" value="KAG0687035.1"/>
    <property type="molecule type" value="Genomic_DNA"/>
</dbReference>
<evidence type="ECO:0000259" key="2">
    <source>
        <dbReference type="PROSITE" id="PS50888"/>
    </source>
</evidence>
<dbReference type="SMART" id="SM00353">
    <property type="entry name" value="HLH"/>
    <property type="match status" value="1"/>
</dbReference>
<dbReference type="PANTHER" id="PTHR47336">
    <property type="entry name" value="TRANSCRIPTION FACTOR HMS1-RELATED"/>
    <property type="match status" value="1"/>
</dbReference>
<dbReference type="PROSITE" id="PS50888">
    <property type="entry name" value="BHLH"/>
    <property type="match status" value="1"/>
</dbReference>
<name>A0A9P7BEF0_9ASCO</name>
<dbReference type="OrthoDB" id="2133190at2759"/>
<feature type="domain" description="BHLH" evidence="2">
    <location>
        <begin position="270"/>
        <end position="354"/>
    </location>
</feature>
<protein>
    <recommendedName>
        <fullName evidence="2">BHLH domain-containing protein</fullName>
    </recommendedName>
</protein>
<organism evidence="3 4">
    <name type="scientific">Pichia californica</name>
    <dbReference type="NCBI Taxonomy" id="460514"/>
    <lineage>
        <taxon>Eukaryota</taxon>
        <taxon>Fungi</taxon>
        <taxon>Dikarya</taxon>
        <taxon>Ascomycota</taxon>
        <taxon>Saccharomycotina</taxon>
        <taxon>Pichiomycetes</taxon>
        <taxon>Pichiales</taxon>
        <taxon>Pichiaceae</taxon>
        <taxon>Pichia</taxon>
    </lineage>
</organism>
<feature type="region of interest" description="Disordered" evidence="1">
    <location>
        <begin position="121"/>
        <end position="141"/>
    </location>
</feature>
<sequence>MFLGQFSQYQELQMPSWNEFDVDDDNHNTISNHEHTHLPIDSSTFEPSLISDLDKHVSSMSGFSTASSFSSSSSDSMAINSTVSNSSSVSSVASFTPHNHNQIFDTVHLLDLGTFSKDMHHMNSTTPTNSKNTTSGIDHSLPDLLSNDTSGNSNDIVSPVSSCVSPTMTSTNKLDELTAKNMNLDSNSMKYHLDSNIHYPLFSISESNLIPIKQEILNEDEIDNSQYKESVDKLSDKKIKGPNTDSNIKPFISTTKQTKSGRVKKPMTLVQRKAHNKIERKYRININSKIANLQRLVPSMSEDGVAFEIDGKKQSITRDAPASIDEDGYFTPANNKKLNKSMILDMVTDYLLSLKEECKKKDIEIAQLKEKLSNS</sequence>
<dbReference type="InterPro" id="IPR011598">
    <property type="entry name" value="bHLH_dom"/>
</dbReference>
<dbReference type="PANTHER" id="PTHR47336:SF3">
    <property type="entry name" value="SERINE-RICH PROTEIN TYE7"/>
    <property type="match status" value="1"/>
</dbReference>
<keyword evidence="4" id="KW-1185">Reference proteome</keyword>
<dbReference type="Proteomes" id="UP000697127">
    <property type="component" value="Unassembled WGS sequence"/>
</dbReference>